<evidence type="ECO:0000256" key="2">
    <source>
        <dbReference type="ARBA" id="ARBA00022670"/>
    </source>
</evidence>
<comment type="caution">
    <text evidence="14">The sequence shown here is derived from an EMBL/GenBank/DDBJ whole genome shotgun (WGS) entry which is preliminary data.</text>
</comment>
<evidence type="ECO:0000313" key="14">
    <source>
        <dbReference type="EMBL" id="GME69807.1"/>
    </source>
</evidence>
<dbReference type="InterPro" id="IPR034016">
    <property type="entry name" value="M1_APN-typ"/>
</dbReference>
<evidence type="ECO:0000256" key="6">
    <source>
        <dbReference type="ARBA" id="ARBA00023049"/>
    </source>
</evidence>
<dbReference type="AlphaFoldDB" id="A0A9W6SYE3"/>
<dbReference type="GO" id="GO:0006508">
    <property type="term" value="P:proteolysis"/>
    <property type="evidence" value="ECO:0007669"/>
    <property type="project" value="UniProtKB-KW"/>
</dbReference>
<keyword evidence="15" id="KW-1185">Reference proteome</keyword>
<gene>
    <name evidence="14" type="ORF">Cboi02_000256900</name>
</gene>
<dbReference type="GO" id="GO:0042277">
    <property type="term" value="F:peptide binding"/>
    <property type="evidence" value="ECO:0007669"/>
    <property type="project" value="TreeGrafter"/>
</dbReference>
<dbReference type="Pfam" id="PF11838">
    <property type="entry name" value="ERAP1_C"/>
    <property type="match status" value="1"/>
</dbReference>
<keyword evidence="10" id="KW-0031">Aminopeptidase</keyword>
<dbReference type="InterPro" id="IPR050344">
    <property type="entry name" value="Peptidase_M1_aminopeptidases"/>
</dbReference>
<evidence type="ECO:0000259" key="11">
    <source>
        <dbReference type="Pfam" id="PF01433"/>
    </source>
</evidence>
<protein>
    <recommendedName>
        <fullName evidence="10">Aminopeptidase</fullName>
        <ecNumber evidence="10">3.4.11.-</ecNumber>
    </recommendedName>
</protein>
<keyword evidence="6 10" id="KW-0482">Metalloprotease</keyword>
<sequence>MSNFPISLSNKFKPSLYDLSLDVDPLKPNFTGILNIHLVKNERNTHNDESEDFFFIDLNCSDIIPTNGYVLNNDESNSIKDKLKFKLNKSEQTVRVLSETLKFSDFTEDEFTIRIHYLGIINKILTYNDFTKGIFKTNYNDPISGKSNNYIVATHSQPNFARYILPCVDDTSVKACFRLSLSTQPTHNCISNTSVEKEEISVVENKDKSTTNIKKTTFKRTPPMTSSIFAFVIGDLDYVETKVQLNSQKDFPIRIYTQKGLQSNGNYALITAAEALPLMEQKFGFDYPLDKLDIVSLPFLTDGGVENWSLINISNDHVLLPDSETDDSSSSLSNDIALRNLKNVIRQVVVHEIVHQWVGNAITFDSWDHTWLNEAFATWFSLCILEELNLENDDSGVWAKQTLKELYRVKRLDASSSIQPIITNNVPATSTQDTFKRHSYEKGIFVLRMLSNLFDENSNDNCNNFLKIVGDFVAEYKFKIFKPIDLWNFIKAHELNVSKYDIPTIMNSWIRTAGYPVIIVKATEDSKISIEQHRFLYEEPESEANGKDANQKNDTDIEDIPYHIPLVIKTTNESNPIIRKVLTDRRAVIDIQPEELVNINANNIVVSTVKYGLSLYDNLAKSIAKGKLNHVEQCEIVSDISTLFSEKYQDEDDLVGLYKLLNEGFLSEISNDKISYMALTTALNLFETLYKSILTVNYSKKEKFIKTFKKIFSQFSKKLFAKFNDWDTETLYNLSINNEIEELLLRSSIISFDLSSVNSATIAKKIFKNLLHGPKNSVPKELLQPTLTVIANQANQKDYKELLEIVKNPNLIIDHLQRGSTLHDVQTAAFSSIGFVSNNDLRQKTLNYITSNTDKKLIELALLGLKFQPEFYDSLWDWFTRNCDSWTTKAIKNPESPINGFLGNACSLIFEVMSKDEFKNKKLNLFLNSKQKNTVNIYKKIYLSSVNNLKLINKDKLKLNEANEQLEKLFESDLKK</sequence>
<keyword evidence="4 10" id="KW-0378">Hydrolase</keyword>
<dbReference type="Gene3D" id="2.60.40.1730">
    <property type="entry name" value="tricorn interacting facor f3 domain"/>
    <property type="match status" value="1"/>
</dbReference>
<dbReference type="InterPro" id="IPR027268">
    <property type="entry name" value="Peptidase_M4/M1_CTD_sf"/>
</dbReference>
<evidence type="ECO:0000256" key="8">
    <source>
        <dbReference type="PIRSR" id="PIRSR634016-3"/>
    </source>
</evidence>
<evidence type="ECO:0000313" key="15">
    <source>
        <dbReference type="Proteomes" id="UP001165120"/>
    </source>
</evidence>
<dbReference type="Gene3D" id="1.25.50.20">
    <property type="match status" value="1"/>
</dbReference>
<proteinExistence type="inferred from homology"/>
<dbReference type="GO" id="GO:0016020">
    <property type="term" value="C:membrane"/>
    <property type="evidence" value="ECO:0007669"/>
    <property type="project" value="TreeGrafter"/>
</dbReference>
<dbReference type="GO" id="GO:0005737">
    <property type="term" value="C:cytoplasm"/>
    <property type="evidence" value="ECO:0007669"/>
    <property type="project" value="TreeGrafter"/>
</dbReference>
<evidence type="ECO:0000256" key="4">
    <source>
        <dbReference type="ARBA" id="ARBA00022801"/>
    </source>
</evidence>
<dbReference type="Proteomes" id="UP001165120">
    <property type="component" value="Unassembled WGS sequence"/>
</dbReference>
<dbReference type="InterPro" id="IPR045357">
    <property type="entry name" value="Aminopeptidase_N-like_N"/>
</dbReference>
<comment type="similarity">
    <text evidence="1 10">Belongs to the peptidase M1 family.</text>
</comment>
<evidence type="ECO:0000256" key="9">
    <source>
        <dbReference type="PIRSR" id="PIRSR634016-4"/>
    </source>
</evidence>
<dbReference type="GO" id="GO:0043171">
    <property type="term" value="P:peptide catabolic process"/>
    <property type="evidence" value="ECO:0007669"/>
    <property type="project" value="TreeGrafter"/>
</dbReference>
<feature type="domain" description="ERAP1-like C-terminal" evidence="12">
    <location>
        <begin position="597"/>
        <end position="932"/>
    </location>
</feature>
<evidence type="ECO:0000256" key="5">
    <source>
        <dbReference type="ARBA" id="ARBA00022833"/>
    </source>
</evidence>
<dbReference type="Pfam" id="PF17900">
    <property type="entry name" value="Peptidase_M1_N"/>
    <property type="match status" value="1"/>
</dbReference>
<evidence type="ECO:0000256" key="7">
    <source>
        <dbReference type="PIRSR" id="PIRSR634016-1"/>
    </source>
</evidence>
<evidence type="ECO:0000256" key="10">
    <source>
        <dbReference type="RuleBase" id="RU364040"/>
    </source>
</evidence>
<dbReference type="CDD" id="cd09601">
    <property type="entry name" value="M1_APN-Q_like"/>
    <property type="match status" value="1"/>
</dbReference>
<organism evidence="14 15">
    <name type="scientific">Candida boidinii</name>
    <name type="common">Yeast</name>
    <dbReference type="NCBI Taxonomy" id="5477"/>
    <lineage>
        <taxon>Eukaryota</taxon>
        <taxon>Fungi</taxon>
        <taxon>Dikarya</taxon>
        <taxon>Ascomycota</taxon>
        <taxon>Saccharomycotina</taxon>
        <taxon>Pichiomycetes</taxon>
        <taxon>Pichiales</taxon>
        <taxon>Pichiaceae</taxon>
        <taxon>Ogataea</taxon>
        <taxon>Ogataea/Candida clade</taxon>
    </lineage>
</organism>
<dbReference type="InterPro" id="IPR001930">
    <property type="entry name" value="Peptidase_M1"/>
</dbReference>
<keyword evidence="5 8" id="KW-0862">Zinc</keyword>
<dbReference type="SUPFAM" id="SSF63737">
    <property type="entry name" value="Leukotriene A4 hydrolase N-terminal domain"/>
    <property type="match status" value="1"/>
</dbReference>
<feature type="active site" description="Proton acceptor" evidence="7">
    <location>
        <position position="352"/>
    </location>
</feature>
<evidence type="ECO:0000256" key="1">
    <source>
        <dbReference type="ARBA" id="ARBA00010136"/>
    </source>
</evidence>
<keyword evidence="3 8" id="KW-0479">Metal-binding</keyword>
<dbReference type="Gene3D" id="2.60.40.1910">
    <property type="match status" value="1"/>
</dbReference>
<dbReference type="PANTHER" id="PTHR11533:SF299">
    <property type="entry name" value="AMINOPEPTIDASE"/>
    <property type="match status" value="1"/>
</dbReference>
<evidence type="ECO:0000259" key="12">
    <source>
        <dbReference type="Pfam" id="PF11838"/>
    </source>
</evidence>
<dbReference type="PRINTS" id="PR00756">
    <property type="entry name" value="ALADIPTASE"/>
</dbReference>
<evidence type="ECO:0000259" key="13">
    <source>
        <dbReference type="Pfam" id="PF17900"/>
    </source>
</evidence>
<feature type="domain" description="Peptidase M1 membrane alanine aminopeptidase" evidence="11">
    <location>
        <begin position="267"/>
        <end position="509"/>
    </location>
</feature>
<accession>A0A9W6SYE3</accession>
<feature type="domain" description="Aminopeptidase N-like N-terminal" evidence="13">
    <location>
        <begin position="13"/>
        <end position="227"/>
    </location>
</feature>
<dbReference type="InterPro" id="IPR024571">
    <property type="entry name" value="ERAP1-like_C_dom"/>
</dbReference>
<dbReference type="InterPro" id="IPR014782">
    <property type="entry name" value="Peptidase_M1_dom"/>
</dbReference>
<dbReference type="EC" id="3.4.11.-" evidence="10"/>
<reference evidence="14" key="1">
    <citation type="submission" date="2023-04" db="EMBL/GenBank/DDBJ databases">
        <title>Candida boidinii NBRC 10035.</title>
        <authorList>
            <person name="Ichikawa N."/>
            <person name="Sato H."/>
            <person name="Tonouchi N."/>
        </authorList>
    </citation>
    <scope>NUCLEOTIDE SEQUENCE</scope>
    <source>
        <strain evidence="14">NBRC 10035</strain>
    </source>
</reference>
<dbReference type="SUPFAM" id="SSF55486">
    <property type="entry name" value="Metalloproteases ('zincins'), catalytic domain"/>
    <property type="match status" value="1"/>
</dbReference>
<feature type="site" description="Transition state stabilizer" evidence="9">
    <location>
        <position position="440"/>
    </location>
</feature>
<dbReference type="GO" id="GO:0070006">
    <property type="term" value="F:metalloaminopeptidase activity"/>
    <property type="evidence" value="ECO:0007669"/>
    <property type="project" value="TreeGrafter"/>
</dbReference>
<dbReference type="Pfam" id="PF01433">
    <property type="entry name" value="Peptidase_M1"/>
    <property type="match status" value="1"/>
</dbReference>
<dbReference type="GO" id="GO:0008270">
    <property type="term" value="F:zinc ion binding"/>
    <property type="evidence" value="ECO:0007669"/>
    <property type="project" value="UniProtKB-UniRule"/>
</dbReference>
<dbReference type="PANTHER" id="PTHR11533">
    <property type="entry name" value="PROTEASE M1 ZINC METALLOPROTEASE"/>
    <property type="match status" value="1"/>
</dbReference>
<feature type="binding site" evidence="8">
    <location>
        <position position="351"/>
    </location>
    <ligand>
        <name>Zn(2+)</name>
        <dbReference type="ChEBI" id="CHEBI:29105"/>
        <note>catalytic</note>
    </ligand>
</feature>
<keyword evidence="2 10" id="KW-0645">Protease</keyword>
<evidence type="ECO:0000256" key="3">
    <source>
        <dbReference type="ARBA" id="ARBA00022723"/>
    </source>
</evidence>
<feature type="binding site" evidence="8">
    <location>
        <position position="355"/>
    </location>
    <ligand>
        <name>Zn(2+)</name>
        <dbReference type="ChEBI" id="CHEBI:29105"/>
        <note>catalytic</note>
    </ligand>
</feature>
<dbReference type="InterPro" id="IPR042097">
    <property type="entry name" value="Aminopeptidase_N-like_N_sf"/>
</dbReference>
<dbReference type="Gene3D" id="1.10.390.10">
    <property type="entry name" value="Neutral Protease Domain 2"/>
    <property type="match status" value="1"/>
</dbReference>
<feature type="binding site" evidence="8">
    <location>
        <position position="374"/>
    </location>
    <ligand>
        <name>Zn(2+)</name>
        <dbReference type="ChEBI" id="CHEBI:29105"/>
        <note>catalytic</note>
    </ligand>
</feature>
<name>A0A9W6SYE3_CANBO</name>
<dbReference type="EMBL" id="BSXN01000784">
    <property type="protein sequence ID" value="GME69807.1"/>
    <property type="molecule type" value="Genomic_DNA"/>
</dbReference>
<comment type="cofactor">
    <cofactor evidence="8 10">
        <name>Zn(2+)</name>
        <dbReference type="ChEBI" id="CHEBI:29105"/>
    </cofactor>
    <text evidence="8 10">Binds 1 zinc ion per subunit.</text>
</comment>